<dbReference type="SUPFAM" id="SSF51735">
    <property type="entry name" value="NAD(P)-binding Rossmann-fold domains"/>
    <property type="match status" value="1"/>
</dbReference>
<protein>
    <recommendedName>
        <fullName evidence="3">Pyrroline-5-carboxylate reductase catalytic N-terminal domain-containing protein</fullName>
    </recommendedName>
</protein>
<keyword evidence="2" id="KW-1185">Reference proteome</keyword>
<dbReference type="PANTHER" id="PTHR40129">
    <property type="entry name" value="KETOPANTOATE REDUCTASE N-TERMINAL DOMAIN-CONTAINING PROTEIN"/>
    <property type="match status" value="1"/>
</dbReference>
<organism evidence="1 2">
    <name type="scientific">Halpernia humi</name>
    <dbReference type="NCBI Taxonomy" id="493375"/>
    <lineage>
        <taxon>Bacteria</taxon>
        <taxon>Pseudomonadati</taxon>
        <taxon>Bacteroidota</taxon>
        <taxon>Flavobacteriia</taxon>
        <taxon>Flavobacteriales</taxon>
        <taxon>Weeksellaceae</taxon>
        <taxon>Chryseobacterium group</taxon>
        <taxon>Halpernia</taxon>
    </lineage>
</organism>
<accession>A0A1H5U584</accession>
<dbReference type="Gene3D" id="3.40.50.720">
    <property type="entry name" value="NAD(P)-binding Rossmann-like Domain"/>
    <property type="match status" value="1"/>
</dbReference>
<dbReference type="PANTHER" id="PTHR40129:SF2">
    <property type="entry name" value="KETOPANTOATE REDUCTASE N-TERMINAL DOMAIN-CONTAINING PROTEIN"/>
    <property type="match status" value="1"/>
</dbReference>
<gene>
    <name evidence="1" type="ORF">SAMN05421847_0658</name>
</gene>
<name>A0A1H5U584_9FLAO</name>
<proteinExistence type="predicted"/>
<dbReference type="OrthoDB" id="751203at2"/>
<dbReference type="InterPro" id="IPR036291">
    <property type="entry name" value="NAD(P)-bd_dom_sf"/>
</dbReference>
<evidence type="ECO:0000313" key="2">
    <source>
        <dbReference type="Proteomes" id="UP000236738"/>
    </source>
</evidence>
<dbReference type="AlphaFoldDB" id="A0A1H5U584"/>
<evidence type="ECO:0000313" key="1">
    <source>
        <dbReference type="EMBL" id="SEF69588.1"/>
    </source>
</evidence>
<sequence length="257" mass="29819">MRKLGIIGCGWLGEKIAKSASSEFEIFCTTTSKRKLNIFEKDNYHPSLIEFSDTKEDNYQNLFKNCDIIIITVPFSQRTALTILNQRFRNIINFLGDYKNQLFLCSSTGVYPQIDELISENSLSENQLNQNIFSIEKLMREIYPHINILRFGGLMGEDRFFSKYYQNKEIAEPNQSVNHTHFEDICKVILKLIKVKIKGELFNVVAPKHPSKLEVFKCQTQNDCEEITAQKTGKRVSSEKLIETINYKFIHPNPAKF</sequence>
<dbReference type="Proteomes" id="UP000236738">
    <property type="component" value="Unassembled WGS sequence"/>
</dbReference>
<dbReference type="EMBL" id="FNUS01000001">
    <property type="protein sequence ID" value="SEF69588.1"/>
    <property type="molecule type" value="Genomic_DNA"/>
</dbReference>
<reference evidence="2" key="1">
    <citation type="submission" date="2016-10" db="EMBL/GenBank/DDBJ databases">
        <authorList>
            <person name="Varghese N."/>
            <person name="Submissions S."/>
        </authorList>
    </citation>
    <scope>NUCLEOTIDE SEQUENCE [LARGE SCALE GENOMIC DNA]</scope>
    <source>
        <strain evidence="2">DSM 21580</strain>
    </source>
</reference>
<evidence type="ECO:0008006" key="3">
    <source>
        <dbReference type="Google" id="ProtNLM"/>
    </source>
</evidence>
<dbReference type="RefSeq" id="WP_103912664.1">
    <property type="nucleotide sequence ID" value="NZ_FNUS01000001.1"/>
</dbReference>